<evidence type="ECO:0000256" key="1">
    <source>
        <dbReference type="ARBA" id="ARBA00004328"/>
    </source>
</evidence>
<dbReference type="RefSeq" id="WP_042060026.1">
    <property type="nucleotide sequence ID" value="NZ_BAND01000076.1"/>
</dbReference>
<protein>
    <recommendedName>
        <fullName evidence="5">Head fiber protein</fullName>
    </recommendedName>
</protein>
<dbReference type="InterPro" id="IPR022741">
    <property type="entry name" value="Phage_B103_Gp8"/>
</dbReference>
<comment type="caution">
    <text evidence="3">The sequence shown here is derived from an EMBL/GenBank/DDBJ whole genome shotgun (WGS) entry which is preliminary data.</text>
</comment>
<dbReference type="Pfam" id="PF11133">
    <property type="entry name" value="Phage_head_fibr"/>
    <property type="match status" value="1"/>
</dbReference>
<organism evidence="3 4">
    <name type="scientific">Acidomonas methanolica NBRC 104435</name>
    <dbReference type="NCBI Taxonomy" id="1231351"/>
    <lineage>
        <taxon>Bacteria</taxon>
        <taxon>Pseudomonadati</taxon>
        <taxon>Pseudomonadota</taxon>
        <taxon>Alphaproteobacteria</taxon>
        <taxon>Acetobacterales</taxon>
        <taxon>Acetobacteraceae</taxon>
        <taxon>Acidomonas</taxon>
    </lineage>
</organism>
<name>A0A023D7Q3_ACIMT</name>
<comment type="subcellular location">
    <subcellularLocation>
        <location evidence="1">Virion</location>
    </subcellularLocation>
</comment>
<reference evidence="3 4" key="2">
    <citation type="journal article" date="2014" name="FEMS Microbiol. Lett.">
        <title>Draft genomic DNA sequence of the facultatively methylotrophic bacterium Acidomonas methanolica type strain MB58.</title>
        <authorList>
            <person name="Higashiura N."/>
            <person name="Hadano H."/>
            <person name="Hirakawa H."/>
            <person name="Matsutani M."/>
            <person name="Takabe S."/>
            <person name="Matsushita K."/>
            <person name="Azuma Y."/>
        </authorList>
    </citation>
    <scope>NUCLEOTIDE SEQUENCE [LARGE SCALE GENOMIC DNA]</scope>
    <source>
        <strain evidence="3 4">MB58</strain>
    </source>
</reference>
<accession>A0A023D7Q3</accession>
<dbReference type="Proteomes" id="UP000019760">
    <property type="component" value="Unassembled WGS sequence"/>
</dbReference>
<dbReference type="Gene3D" id="6.10.140.1630">
    <property type="match status" value="1"/>
</dbReference>
<dbReference type="EMBL" id="BAND01000076">
    <property type="protein sequence ID" value="GAJ29750.1"/>
    <property type="molecule type" value="Genomic_DNA"/>
</dbReference>
<proteinExistence type="predicted"/>
<dbReference type="OrthoDB" id="8476536at2"/>
<keyword evidence="2" id="KW-0945">Host-virus interaction</keyword>
<evidence type="ECO:0000313" key="4">
    <source>
        <dbReference type="Proteomes" id="UP000019760"/>
    </source>
</evidence>
<dbReference type="AlphaFoldDB" id="A0A023D7Q3"/>
<gene>
    <name evidence="3" type="ORF">Amme_076_043</name>
</gene>
<evidence type="ECO:0008006" key="5">
    <source>
        <dbReference type="Google" id="ProtNLM"/>
    </source>
</evidence>
<keyword evidence="4" id="KW-1185">Reference proteome</keyword>
<sequence>MSINQGAFEGGPCLTKREYVSDQSTKVTGVATQTQAGGVKQIAHIAALTAAPTETDFNGLLTALQTAGIMAAS</sequence>
<evidence type="ECO:0000313" key="3">
    <source>
        <dbReference type="EMBL" id="GAJ29750.1"/>
    </source>
</evidence>
<evidence type="ECO:0000256" key="2">
    <source>
        <dbReference type="ARBA" id="ARBA00022581"/>
    </source>
</evidence>
<reference evidence="4" key="1">
    <citation type="journal article" date="2014" name="FEMS Microbiol. Lett.">
        <title>Draft Genomic DNA Sequence of the Facultatively Methylotrophic Bacterium Acidomonas methanolica type strain MB58.</title>
        <authorList>
            <person name="Higashiura N."/>
            <person name="Hadano H."/>
            <person name="Hirakawa H."/>
            <person name="Matsutani M."/>
            <person name="Takabe S."/>
            <person name="Matsushita K."/>
            <person name="Azuma Y."/>
        </authorList>
    </citation>
    <scope>NUCLEOTIDE SEQUENCE [LARGE SCALE GENOMIC DNA]</scope>
    <source>
        <strain evidence="4">MB58</strain>
    </source>
</reference>